<gene>
    <name evidence="2" type="ORF">HNR15_001214</name>
</gene>
<dbReference type="PANTHER" id="PTHR43798:SF33">
    <property type="entry name" value="HYDROLASE, PUTATIVE (AFU_ORTHOLOGUE AFUA_2G14860)-RELATED"/>
    <property type="match status" value="1"/>
</dbReference>
<dbReference type="AlphaFoldDB" id="A0A853DHD8"/>
<dbReference type="Proteomes" id="UP000571817">
    <property type="component" value="Unassembled WGS sequence"/>
</dbReference>
<dbReference type="GO" id="GO:0016020">
    <property type="term" value="C:membrane"/>
    <property type="evidence" value="ECO:0007669"/>
    <property type="project" value="TreeGrafter"/>
</dbReference>
<proteinExistence type="predicted"/>
<dbReference type="RefSeq" id="WP_218884446.1">
    <property type="nucleotide sequence ID" value="NZ_JACCFW010000001.1"/>
</dbReference>
<dbReference type="GO" id="GO:0046464">
    <property type="term" value="P:acylglycerol catabolic process"/>
    <property type="evidence" value="ECO:0007669"/>
    <property type="project" value="TreeGrafter"/>
</dbReference>
<protein>
    <submittedName>
        <fullName evidence="2">Pimeloyl-ACP methyl ester carboxylesterase</fullName>
    </submittedName>
</protein>
<dbReference type="InterPro" id="IPR000073">
    <property type="entry name" value="AB_hydrolase_1"/>
</dbReference>
<accession>A0A853DHD8</accession>
<dbReference type="SUPFAM" id="SSF53474">
    <property type="entry name" value="alpha/beta-Hydrolases"/>
    <property type="match status" value="1"/>
</dbReference>
<dbReference type="InterPro" id="IPR000639">
    <property type="entry name" value="Epox_hydrolase-like"/>
</dbReference>
<dbReference type="PRINTS" id="PR00412">
    <property type="entry name" value="EPOXHYDRLASE"/>
</dbReference>
<name>A0A853DHD8_9MICO</name>
<dbReference type="EMBL" id="JACCFW010000001">
    <property type="protein sequence ID" value="NYJ74251.1"/>
    <property type="molecule type" value="Genomic_DNA"/>
</dbReference>
<dbReference type="InterPro" id="IPR050266">
    <property type="entry name" value="AB_hydrolase_sf"/>
</dbReference>
<dbReference type="InterPro" id="IPR029058">
    <property type="entry name" value="AB_hydrolase_fold"/>
</dbReference>
<feature type="domain" description="AB hydrolase-1" evidence="1">
    <location>
        <begin position="35"/>
        <end position="277"/>
    </location>
</feature>
<organism evidence="2 3">
    <name type="scientific">Allobranchiibius huperziae</name>
    <dbReference type="NCBI Taxonomy" id="1874116"/>
    <lineage>
        <taxon>Bacteria</taxon>
        <taxon>Bacillati</taxon>
        <taxon>Actinomycetota</taxon>
        <taxon>Actinomycetes</taxon>
        <taxon>Micrococcales</taxon>
        <taxon>Dermacoccaceae</taxon>
        <taxon>Allobranchiibius</taxon>
    </lineage>
</organism>
<evidence type="ECO:0000313" key="3">
    <source>
        <dbReference type="Proteomes" id="UP000571817"/>
    </source>
</evidence>
<evidence type="ECO:0000313" key="2">
    <source>
        <dbReference type="EMBL" id="NYJ74251.1"/>
    </source>
</evidence>
<dbReference type="GO" id="GO:0047372">
    <property type="term" value="F:monoacylglycerol lipase activity"/>
    <property type="evidence" value="ECO:0007669"/>
    <property type="project" value="TreeGrafter"/>
</dbReference>
<sequence>MTQSLSPAVPGAEHHTAAVAGTEIHYVTAGTSGEPVLLVHGFPETWWAFHKLLPLLATEHRVIAVDLPGVGDSAADDSDFGSMLAARALHELIAQLGWGPVHLTGQDIAGNTVFRVAATYPDDVLSLTAIETGLSGFGWERFADVAHGGAWHVGALATPGIAEFVFTGRFREYAARLWYPHLTLVPGAVTDTDLDEFTRTYERPDGWRGIHGLYASALSEGDDIKALAESNSLRVPVLAVGAMSHPSTAETMRRAVSTDVTVVHLDSVGHHPALEAPEALASALEAFIAGVGSSKSAPGST</sequence>
<comment type="caution">
    <text evidence="2">The sequence shown here is derived from an EMBL/GenBank/DDBJ whole genome shotgun (WGS) entry which is preliminary data.</text>
</comment>
<reference evidence="2 3" key="1">
    <citation type="submission" date="2020-07" db="EMBL/GenBank/DDBJ databases">
        <title>Sequencing the genomes of 1000 actinobacteria strains.</title>
        <authorList>
            <person name="Klenk H.-P."/>
        </authorList>
    </citation>
    <scope>NUCLEOTIDE SEQUENCE [LARGE SCALE GENOMIC DNA]</scope>
    <source>
        <strain evidence="2 3">DSM 29531</strain>
    </source>
</reference>
<dbReference type="PANTHER" id="PTHR43798">
    <property type="entry name" value="MONOACYLGLYCEROL LIPASE"/>
    <property type="match status" value="1"/>
</dbReference>
<evidence type="ECO:0000259" key="1">
    <source>
        <dbReference type="Pfam" id="PF00561"/>
    </source>
</evidence>
<dbReference type="Gene3D" id="3.40.50.1820">
    <property type="entry name" value="alpha/beta hydrolase"/>
    <property type="match status" value="1"/>
</dbReference>
<dbReference type="Pfam" id="PF00561">
    <property type="entry name" value="Abhydrolase_1"/>
    <property type="match status" value="1"/>
</dbReference>
<keyword evidence="3" id="KW-1185">Reference proteome</keyword>